<dbReference type="Proteomes" id="UP001596310">
    <property type="component" value="Unassembled WGS sequence"/>
</dbReference>
<dbReference type="RefSeq" id="WP_164511141.1">
    <property type="nucleotide sequence ID" value="NZ_JBHSSM010000014.1"/>
</dbReference>
<organism evidence="1 2">
    <name type="scientific">Lapidilactobacillus achengensis</name>
    <dbReference type="NCBI Taxonomy" id="2486000"/>
    <lineage>
        <taxon>Bacteria</taxon>
        <taxon>Bacillati</taxon>
        <taxon>Bacillota</taxon>
        <taxon>Bacilli</taxon>
        <taxon>Lactobacillales</taxon>
        <taxon>Lactobacillaceae</taxon>
        <taxon>Lapidilactobacillus</taxon>
    </lineage>
</organism>
<keyword evidence="2" id="KW-1185">Reference proteome</keyword>
<accession>A0ABW1UNU3</accession>
<proteinExistence type="predicted"/>
<protein>
    <submittedName>
        <fullName evidence="1">Uncharacterized protein</fullName>
    </submittedName>
</protein>
<gene>
    <name evidence="1" type="ORF">ACFQHW_04005</name>
</gene>
<dbReference type="EMBL" id="JBHSSM010000014">
    <property type="protein sequence ID" value="MFC6314730.1"/>
    <property type="molecule type" value="Genomic_DNA"/>
</dbReference>
<name>A0ABW1UNU3_9LACO</name>
<comment type="caution">
    <text evidence="1">The sequence shown here is derived from an EMBL/GenBank/DDBJ whole genome shotgun (WGS) entry which is preliminary data.</text>
</comment>
<reference evidence="2" key="1">
    <citation type="journal article" date="2019" name="Int. J. Syst. Evol. Microbiol.">
        <title>The Global Catalogue of Microorganisms (GCM) 10K type strain sequencing project: providing services to taxonomists for standard genome sequencing and annotation.</title>
        <authorList>
            <consortium name="The Broad Institute Genomics Platform"/>
            <consortium name="The Broad Institute Genome Sequencing Center for Infectious Disease"/>
            <person name="Wu L."/>
            <person name="Ma J."/>
        </authorList>
    </citation>
    <scope>NUCLEOTIDE SEQUENCE [LARGE SCALE GENOMIC DNA]</scope>
    <source>
        <strain evidence="2">CCM 8897</strain>
    </source>
</reference>
<sequence length="57" mass="6495">MGVARERNRFGPFVRLERSGHRFEPIRPRLVSKSSLILSGKPLRITSLLSRMARTGC</sequence>
<evidence type="ECO:0000313" key="2">
    <source>
        <dbReference type="Proteomes" id="UP001596310"/>
    </source>
</evidence>
<evidence type="ECO:0000313" key="1">
    <source>
        <dbReference type="EMBL" id="MFC6314730.1"/>
    </source>
</evidence>